<dbReference type="InterPro" id="IPR002197">
    <property type="entry name" value="HTH_Fis"/>
</dbReference>
<dbReference type="InterPro" id="IPR025943">
    <property type="entry name" value="Sigma_54_int_dom_ATP-bd_2"/>
</dbReference>
<evidence type="ECO:0000256" key="2">
    <source>
        <dbReference type="ARBA" id="ARBA00022840"/>
    </source>
</evidence>
<dbReference type="CDD" id="cd00009">
    <property type="entry name" value="AAA"/>
    <property type="match status" value="1"/>
</dbReference>
<evidence type="ECO:0000259" key="6">
    <source>
        <dbReference type="PROSITE" id="PS50045"/>
    </source>
</evidence>
<feature type="domain" description="Sigma-54 factor interaction" evidence="6">
    <location>
        <begin position="134"/>
        <end position="362"/>
    </location>
</feature>
<accession>A0AAU9CUP5</accession>
<dbReference type="PROSITE" id="PS00688">
    <property type="entry name" value="SIGMA54_INTERACT_3"/>
    <property type="match status" value="1"/>
</dbReference>
<dbReference type="PROSITE" id="PS00676">
    <property type="entry name" value="SIGMA54_INTERACT_2"/>
    <property type="match status" value="1"/>
</dbReference>
<keyword evidence="4" id="KW-0238">DNA-binding</keyword>
<dbReference type="Pfam" id="PF00158">
    <property type="entry name" value="Sigma54_activat"/>
    <property type="match status" value="1"/>
</dbReference>
<dbReference type="Pfam" id="PF06490">
    <property type="entry name" value="FleQ"/>
    <property type="match status" value="1"/>
</dbReference>
<dbReference type="InterPro" id="IPR058031">
    <property type="entry name" value="AAA_lid_NorR"/>
</dbReference>
<dbReference type="KEGG" id="mcau:MIT9_P1215"/>
<keyword evidence="3" id="KW-0805">Transcription regulation</keyword>
<keyword evidence="7" id="KW-0966">Cell projection</keyword>
<dbReference type="GO" id="GO:0006355">
    <property type="term" value="P:regulation of DNA-templated transcription"/>
    <property type="evidence" value="ECO:0007669"/>
    <property type="project" value="InterPro"/>
</dbReference>
<evidence type="ECO:0000313" key="7">
    <source>
        <dbReference type="EMBL" id="BCX81637.1"/>
    </source>
</evidence>
<dbReference type="PANTHER" id="PTHR32071">
    <property type="entry name" value="TRANSCRIPTIONAL REGULATORY PROTEIN"/>
    <property type="match status" value="1"/>
</dbReference>
<keyword evidence="7" id="KW-0969">Cilium</keyword>
<evidence type="ECO:0000256" key="5">
    <source>
        <dbReference type="ARBA" id="ARBA00023163"/>
    </source>
</evidence>
<keyword evidence="1" id="KW-0547">Nucleotide-binding</keyword>
<organism evidence="7 8">
    <name type="scientific">Methylomarinovum caldicuralii</name>
    <dbReference type="NCBI Taxonomy" id="438856"/>
    <lineage>
        <taxon>Bacteria</taxon>
        <taxon>Pseudomonadati</taxon>
        <taxon>Pseudomonadota</taxon>
        <taxon>Gammaproteobacteria</taxon>
        <taxon>Methylococcales</taxon>
        <taxon>Methylothermaceae</taxon>
        <taxon>Methylomarinovum</taxon>
    </lineage>
</organism>
<dbReference type="InterPro" id="IPR011006">
    <property type="entry name" value="CheY-like_superfamily"/>
</dbReference>
<dbReference type="Gene3D" id="3.40.50.300">
    <property type="entry name" value="P-loop containing nucleotide triphosphate hydrolases"/>
    <property type="match status" value="1"/>
</dbReference>
<gene>
    <name evidence="7" type="ORF">MIT9_P1215</name>
</gene>
<dbReference type="Gene3D" id="1.10.8.60">
    <property type="match status" value="1"/>
</dbReference>
<keyword evidence="2" id="KW-0067">ATP-binding</keyword>
<sequence length="466" mass="51899">MNLQSLLLVAPETEDRRQIQAVLEFCEYPVVTAAPDELEQILPEAGDFRTAIIAASQGLARTVQTLKRHSPATPLVVLRRRGEGGSLPTGVVADVTATLDWPTTYPLLTELLQRLLRERETKKPRRPMELFRSLSGDSPAIRQTRRLIEQVADTDVTVLILGESGTGKEVVARNLHYHSSRRNKPFVPVNCGAIPAELLESELFGHEKGAFTGALSARQGRFEMAEGGTLFLDEIGDMPLNMQVKLLRVLQERCFERVGSNRSIQCDVRVIAATHRNLEEEIRAGRFREDLYYRLNVFPIEVPALRERGEDIPALVADLIARIENEKRGSVRLTAAALEVLKRYDWPGNVRELANLIERLAVLYPYGVVDVSDLPEKILRKVDAAPPPKPPTEAPLPSAAPAATLPEEGLDLKQHISSLEKELIRQALEETGGVVAHAAKRLKMRRTTLVEKLRKYGLRGEDAAEI</sequence>
<dbReference type="SUPFAM" id="SSF46689">
    <property type="entry name" value="Homeodomain-like"/>
    <property type="match status" value="1"/>
</dbReference>
<dbReference type="InterPro" id="IPR025944">
    <property type="entry name" value="Sigma_54_int_dom_CS"/>
</dbReference>
<dbReference type="InterPro" id="IPR002078">
    <property type="entry name" value="Sigma_54_int"/>
</dbReference>
<dbReference type="Proteomes" id="UP001321825">
    <property type="component" value="Chromosome"/>
</dbReference>
<dbReference type="SMART" id="SM00382">
    <property type="entry name" value="AAA"/>
    <property type="match status" value="1"/>
</dbReference>
<dbReference type="InterPro" id="IPR025662">
    <property type="entry name" value="Sigma_54_int_dom_ATP-bd_1"/>
</dbReference>
<proteinExistence type="predicted"/>
<dbReference type="FunFam" id="3.40.50.300:FF:000006">
    <property type="entry name" value="DNA-binding transcriptional regulator NtrC"/>
    <property type="match status" value="1"/>
</dbReference>
<dbReference type="PRINTS" id="PR01590">
    <property type="entry name" value="HTHFIS"/>
</dbReference>
<dbReference type="PANTHER" id="PTHR32071:SF117">
    <property type="entry name" value="PTS-DEPENDENT DIHYDROXYACETONE KINASE OPERON REGULATORY PROTEIN-RELATED"/>
    <property type="match status" value="1"/>
</dbReference>
<dbReference type="SUPFAM" id="SSF52172">
    <property type="entry name" value="CheY-like"/>
    <property type="match status" value="1"/>
</dbReference>
<dbReference type="InterPro" id="IPR027417">
    <property type="entry name" value="P-loop_NTPase"/>
</dbReference>
<evidence type="ECO:0000256" key="4">
    <source>
        <dbReference type="ARBA" id="ARBA00023125"/>
    </source>
</evidence>
<evidence type="ECO:0000313" key="8">
    <source>
        <dbReference type="Proteomes" id="UP001321825"/>
    </source>
</evidence>
<dbReference type="PROSITE" id="PS00675">
    <property type="entry name" value="SIGMA54_INTERACT_1"/>
    <property type="match status" value="1"/>
</dbReference>
<reference evidence="8" key="1">
    <citation type="journal article" date="2024" name="Int. J. Syst. Evol. Microbiol.">
        <title>Methylomarinovum tepidoasis sp. nov., a moderately thermophilic methanotroph of the family Methylothermaceae isolated from a deep-sea hydrothermal field.</title>
        <authorList>
            <person name="Hirayama H."/>
            <person name="Takaki Y."/>
            <person name="Abe M."/>
            <person name="Miyazaki M."/>
            <person name="Uematsu K."/>
            <person name="Matsui Y."/>
            <person name="Takai K."/>
        </authorList>
    </citation>
    <scope>NUCLEOTIDE SEQUENCE [LARGE SCALE GENOMIC DNA]</scope>
    <source>
        <strain evidence="8">IT-9</strain>
    </source>
</reference>
<dbReference type="InterPro" id="IPR003593">
    <property type="entry name" value="AAA+_ATPase"/>
</dbReference>
<dbReference type="EMBL" id="AP024714">
    <property type="protein sequence ID" value="BCX81637.1"/>
    <property type="molecule type" value="Genomic_DNA"/>
</dbReference>
<dbReference type="GO" id="GO:0005524">
    <property type="term" value="F:ATP binding"/>
    <property type="evidence" value="ECO:0007669"/>
    <property type="project" value="UniProtKB-KW"/>
</dbReference>
<dbReference type="PROSITE" id="PS50045">
    <property type="entry name" value="SIGMA54_INTERACT_4"/>
    <property type="match status" value="1"/>
</dbReference>
<dbReference type="InterPro" id="IPR010518">
    <property type="entry name" value="FleQ"/>
</dbReference>
<protein>
    <submittedName>
        <fullName evidence="7">Sigma-54 dependent transcriptional regulator, flagellar regulatory protein</fullName>
    </submittedName>
</protein>
<dbReference type="Pfam" id="PF25601">
    <property type="entry name" value="AAA_lid_14"/>
    <property type="match status" value="1"/>
</dbReference>
<name>A0AAU9CUP5_9GAMM</name>
<dbReference type="Pfam" id="PF02954">
    <property type="entry name" value="HTH_8"/>
    <property type="match status" value="1"/>
</dbReference>
<dbReference type="AlphaFoldDB" id="A0AAU9CUP5"/>
<keyword evidence="7" id="KW-0282">Flagellum</keyword>
<keyword evidence="5" id="KW-0804">Transcription</keyword>
<evidence type="ECO:0000256" key="1">
    <source>
        <dbReference type="ARBA" id="ARBA00022741"/>
    </source>
</evidence>
<dbReference type="InterPro" id="IPR009057">
    <property type="entry name" value="Homeodomain-like_sf"/>
</dbReference>
<dbReference type="Gene3D" id="3.40.50.2300">
    <property type="match status" value="1"/>
</dbReference>
<dbReference type="Gene3D" id="1.10.10.60">
    <property type="entry name" value="Homeodomain-like"/>
    <property type="match status" value="1"/>
</dbReference>
<evidence type="ECO:0000256" key="3">
    <source>
        <dbReference type="ARBA" id="ARBA00023015"/>
    </source>
</evidence>
<keyword evidence="8" id="KW-1185">Reference proteome</keyword>
<dbReference type="GO" id="GO:0043565">
    <property type="term" value="F:sequence-specific DNA binding"/>
    <property type="evidence" value="ECO:0007669"/>
    <property type="project" value="InterPro"/>
</dbReference>
<dbReference type="SUPFAM" id="SSF52540">
    <property type="entry name" value="P-loop containing nucleoside triphosphate hydrolases"/>
    <property type="match status" value="1"/>
</dbReference>
<dbReference type="RefSeq" id="WP_317706553.1">
    <property type="nucleotide sequence ID" value="NZ_AP024714.1"/>
</dbReference>